<dbReference type="InterPro" id="IPR008145">
    <property type="entry name" value="GK/Ca_channel_bsu"/>
</dbReference>
<dbReference type="RefSeq" id="WP_131309485.1">
    <property type="nucleotide sequence ID" value="NZ_SJFN01000014.1"/>
</dbReference>
<dbReference type="GO" id="GO:0005524">
    <property type="term" value="F:ATP binding"/>
    <property type="evidence" value="ECO:0007669"/>
    <property type="project" value="UniProtKB-KW"/>
</dbReference>
<dbReference type="UniPathway" id="UPA00087">
    <property type="reaction ID" value="UER00175"/>
</dbReference>
<evidence type="ECO:0000256" key="3">
    <source>
        <dbReference type="ARBA" id="ARBA00022679"/>
    </source>
</evidence>
<dbReference type="SUPFAM" id="SSF52540">
    <property type="entry name" value="P-loop containing nucleoside triphosphate hydrolases"/>
    <property type="match status" value="1"/>
</dbReference>
<comment type="catalytic activity">
    <reaction evidence="1 6">
        <text>alpha-D-ribose 1,5-bisphosphate + ATP = 5-phospho-alpha-D-ribose 1-diphosphate + ADP</text>
        <dbReference type="Rhea" id="RHEA:20109"/>
        <dbReference type="ChEBI" id="CHEBI:30616"/>
        <dbReference type="ChEBI" id="CHEBI:58017"/>
        <dbReference type="ChEBI" id="CHEBI:68688"/>
        <dbReference type="ChEBI" id="CHEBI:456216"/>
        <dbReference type="EC" id="2.7.4.23"/>
    </reaction>
</comment>
<keyword evidence="5 6" id="KW-0067">ATP-binding</keyword>
<gene>
    <name evidence="6 8" type="primary">phnN</name>
    <name evidence="8" type="ORF">EYW49_10835</name>
</gene>
<evidence type="ECO:0000256" key="1">
    <source>
        <dbReference type="ARBA" id="ARBA00000373"/>
    </source>
</evidence>
<keyword evidence="8" id="KW-0418">Kinase</keyword>
<comment type="pathway">
    <text evidence="2 6">Metabolic intermediate biosynthesis; 5-phospho-alpha-D-ribose 1-diphosphate biosynthesis; 5-phospho-alpha-D-ribose 1-diphosphate from D-ribose 5-phosphate (route II): step 3/3.</text>
</comment>
<dbReference type="HAMAP" id="MF_00836">
    <property type="entry name" value="PhnN"/>
    <property type="match status" value="1"/>
</dbReference>
<dbReference type="AlphaFoldDB" id="A0A4Q9VRD7"/>
<dbReference type="NCBIfam" id="TIGR02322">
    <property type="entry name" value="phosphon_PhnN"/>
    <property type="match status" value="1"/>
</dbReference>
<dbReference type="InterPro" id="IPR027417">
    <property type="entry name" value="P-loop_NTPase"/>
</dbReference>
<reference evidence="8 9" key="1">
    <citation type="submission" date="2019-02" db="EMBL/GenBank/DDBJ databases">
        <title>Siculibacillus lacustris gen. nov., sp. nov., a new rosette-forming bacterium isolated from a freshwater crater lake (Lake St. Ana, Romania).</title>
        <authorList>
            <person name="Felfoldi T."/>
            <person name="Marton Z."/>
            <person name="Szabo A."/>
            <person name="Mentes A."/>
            <person name="Boka K."/>
            <person name="Marialigeti K."/>
            <person name="Mathe I."/>
            <person name="Koncz M."/>
            <person name="Schumann P."/>
            <person name="Toth E."/>
        </authorList>
    </citation>
    <scope>NUCLEOTIDE SEQUENCE [LARGE SCALE GENOMIC DNA]</scope>
    <source>
        <strain evidence="8 9">SA-279</strain>
    </source>
</reference>
<evidence type="ECO:0000256" key="2">
    <source>
        <dbReference type="ARBA" id="ARBA00005069"/>
    </source>
</evidence>
<comment type="function">
    <text evidence="6">Catalyzes the phosphorylation of ribose 1,5-bisphosphate to 5-phospho-D-ribosyl alpha-1-diphosphate (PRPP).</text>
</comment>
<comment type="similarity">
    <text evidence="6">Belongs to the ribose 1,5-bisphosphokinase family.</text>
</comment>
<comment type="caution">
    <text evidence="8">The sequence shown here is derived from an EMBL/GenBank/DDBJ whole genome shotgun (WGS) entry which is preliminary data.</text>
</comment>
<dbReference type="PANTHER" id="PTHR23117:SF8">
    <property type="entry name" value="RIBOSE 1,5-BISPHOSPHATE PHOSPHOKINASE PHNN"/>
    <property type="match status" value="1"/>
</dbReference>
<sequence>MPANDRCDDPAPGRLVLVVGPSGAGKDTLIDAARRELAGDPRFAFPRRVVTRPPSPAEDNDTVDAEAFAAAQERGAFALAWTAHGHAYGIPAAIDADLARGATVVVNVSRTVVAAARARWHRVAVVEVTAPTEILAARIAARARGSDAAGAERLTRRLPNDAGLVPDHRVDNAGPLDEAVAAFLAALGSGTEGAPRP</sequence>
<feature type="binding site" evidence="6">
    <location>
        <begin position="20"/>
        <end position="27"/>
    </location>
    <ligand>
        <name>ATP</name>
        <dbReference type="ChEBI" id="CHEBI:30616"/>
    </ligand>
</feature>
<proteinExistence type="inferred from homology"/>
<dbReference type="InterPro" id="IPR012699">
    <property type="entry name" value="PhnN"/>
</dbReference>
<evidence type="ECO:0000256" key="4">
    <source>
        <dbReference type="ARBA" id="ARBA00022741"/>
    </source>
</evidence>
<evidence type="ECO:0000256" key="6">
    <source>
        <dbReference type="HAMAP-Rule" id="MF_00836"/>
    </source>
</evidence>
<dbReference type="GO" id="GO:0019634">
    <property type="term" value="P:organic phosphonate metabolic process"/>
    <property type="evidence" value="ECO:0007669"/>
    <property type="project" value="UniProtKB-UniRule"/>
</dbReference>
<dbReference type="PROSITE" id="PS50052">
    <property type="entry name" value="GUANYLATE_KINASE_2"/>
    <property type="match status" value="1"/>
</dbReference>
<evidence type="ECO:0000256" key="5">
    <source>
        <dbReference type="ARBA" id="ARBA00022840"/>
    </source>
</evidence>
<feature type="domain" description="Guanylate kinase-like" evidence="7">
    <location>
        <begin position="13"/>
        <end position="188"/>
    </location>
</feature>
<dbReference type="InterPro" id="IPR008144">
    <property type="entry name" value="Guanylate_kin-like_dom"/>
</dbReference>
<keyword evidence="4 6" id="KW-0547">Nucleotide-binding</keyword>
<dbReference type="Proteomes" id="UP000292781">
    <property type="component" value="Unassembled WGS sequence"/>
</dbReference>
<evidence type="ECO:0000259" key="7">
    <source>
        <dbReference type="PROSITE" id="PS50052"/>
    </source>
</evidence>
<evidence type="ECO:0000313" key="9">
    <source>
        <dbReference type="Proteomes" id="UP000292781"/>
    </source>
</evidence>
<keyword evidence="3 6" id="KW-0808">Transferase</keyword>
<dbReference type="OrthoDB" id="341217at2"/>
<dbReference type="EC" id="2.7.4.23" evidence="6"/>
<keyword evidence="9" id="KW-1185">Reference proteome</keyword>
<dbReference type="EMBL" id="SJFN01000014">
    <property type="protein sequence ID" value="TBW37597.1"/>
    <property type="molecule type" value="Genomic_DNA"/>
</dbReference>
<accession>A0A4Q9VRD7</accession>
<organism evidence="8 9">
    <name type="scientific">Siculibacillus lacustris</name>
    <dbReference type="NCBI Taxonomy" id="1549641"/>
    <lineage>
        <taxon>Bacteria</taxon>
        <taxon>Pseudomonadati</taxon>
        <taxon>Pseudomonadota</taxon>
        <taxon>Alphaproteobacteria</taxon>
        <taxon>Hyphomicrobiales</taxon>
        <taxon>Ancalomicrobiaceae</taxon>
        <taxon>Siculibacillus</taxon>
    </lineage>
</organism>
<dbReference type="PANTHER" id="PTHR23117">
    <property type="entry name" value="GUANYLATE KINASE-RELATED"/>
    <property type="match status" value="1"/>
</dbReference>
<evidence type="ECO:0000313" key="8">
    <source>
        <dbReference type="EMBL" id="TBW37597.1"/>
    </source>
</evidence>
<name>A0A4Q9VRD7_9HYPH</name>
<dbReference type="GO" id="GO:0006015">
    <property type="term" value="P:5-phosphoribose 1-diphosphate biosynthetic process"/>
    <property type="evidence" value="ECO:0007669"/>
    <property type="project" value="UniProtKB-UniRule"/>
</dbReference>
<dbReference type="Gene3D" id="3.40.50.300">
    <property type="entry name" value="P-loop containing nucleotide triphosphate hydrolases"/>
    <property type="match status" value="1"/>
</dbReference>
<dbReference type="GO" id="GO:0005829">
    <property type="term" value="C:cytosol"/>
    <property type="evidence" value="ECO:0007669"/>
    <property type="project" value="TreeGrafter"/>
</dbReference>
<protein>
    <recommendedName>
        <fullName evidence="6">Ribose 1,5-bisphosphate phosphokinase PhnN</fullName>
        <ecNumber evidence="6">2.7.4.23</ecNumber>
    </recommendedName>
    <alternativeName>
        <fullName evidence="6">Ribose 1,5-bisphosphokinase</fullName>
    </alternativeName>
</protein>
<dbReference type="SMART" id="SM00072">
    <property type="entry name" value="GuKc"/>
    <property type="match status" value="1"/>
</dbReference>
<dbReference type="GO" id="GO:0033863">
    <property type="term" value="F:ribose 1,5-bisphosphate phosphokinase activity"/>
    <property type="evidence" value="ECO:0007669"/>
    <property type="project" value="UniProtKB-UniRule"/>
</dbReference>